<evidence type="ECO:0000256" key="1">
    <source>
        <dbReference type="ARBA" id="ARBA00009995"/>
    </source>
</evidence>
<comment type="similarity">
    <text evidence="1">Belongs to the UDP-glycosyltransferase family.</text>
</comment>
<dbReference type="FunFam" id="3.40.50.2000:FF:000101">
    <property type="entry name" value="Glycosyltransferase"/>
    <property type="match status" value="1"/>
</dbReference>
<organism evidence="5 6">
    <name type="scientific">Cocos nucifera</name>
    <name type="common">Coconut palm</name>
    <dbReference type="NCBI Taxonomy" id="13894"/>
    <lineage>
        <taxon>Eukaryota</taxon>
        <taxon>Viridiplantae</taxon>
        <taxon>Streptophyta</taxon>
        <taxon>Embryophyta</taxon>
        <taxon>Tracheophyta</taxon>
        <taxon>Spermatophyta</taxon>
        <taxon>Magnoliopsida</taxon>
        <taxon>Liliopsida</taxon>
        <taxon>Arecaceae</taxon>
        <taxon>Arecoideae</taxon>
        <taxon>Cocoseae</taxon>
        <taxon>Attaleinae</taxon>
        <taxon>Cocos</taxon>
    </lineage>
</organism>
<dbReference type="SUPFAM" id="SSF53756">
    <property type="entry name" value="UDP-Glycosyltransferase/glycogen phosphorylase"/>
    <property type="match status" value="1"/>
</dbReference>
<evidence type="ECO:0000313" key="5">
    <source>
        <dbReference type="EMBL" id="KAG1327164.1"/>
    </source>
</evidence>
<evidence type="ECO:0000256" key="3">
    <source>
        <dbReference type="ARBA" id="ARBA00022679"/>
    </source>
</evidence>
<dbReference type="Proteomes" id="UP000797356">
    <property type="component" value="Chromosome 1"/>
</dbReference>
<keyword evidence="2" id="KW-0328">Glycosyltransferase</keyword>
<evidence type="ECO:0000313" key="4">
    <source>
        <dbReference type="EMBL" id="KAG1327162.1"/>
    </source>
</evidence>
<dbReference type="EMBL" id="CM017872">
    <property type="protein sequence ID" value="KAG1327164.1"/>
    <property type="molecule type" value="Genomic_DNA"/>
</dbReference>
<protein>
    <submittedName>
        <fullName evidence="5">Putative Gallate 1-beta-glucosyltransferase</fullName>
    </submittedName>
</protein>
<dbReference type="GO" id="GO:0080043">
    <property type="term" value="F:quercetin 3-O-glucosyltransferase activity"/>
    <property type="evidence" value="ECO:0007669"/>
    <property type="project" value="TreeGrafter"/>
</dbReference>
<reference evidence="5" key="2">
    <citation type="submission" date="2019-07" db="EMBL/GenBank/DDBJ databases">
        <authorList>
            <person name="Yang Y."/>
            <person name="Bocs S."/>
            <person name="Baudouin L."/>
        </authorList>
    </citation>
    <scope>NUCLEOTIDE SEQUENCE</scope>
    <source>
        <tissue evidence="5">Spear leaf of Hainan Tall coconut</tissue>
    </source>
</reference>
<evidence type="ECO:0000313" key="6">
    <source>
        <dbReference type="Proteomes" id="UP000797356"/>
    </source>
</evidence>
<evidence type="ECO:0000256" key="2">
    <source>
        <dbReference type="ARBA" id="ARBA00022676"/>
    </source>
</evidence>
<dbReference type="PANTHER" id="PTHR11926">
    <property type="entry name" value="GLUCOSYL/GLUCURONOSYL TRANSFERASES"/>
    <property type="match status" value="1"/>
</dbReference>
<dbReference type="OrthoDB" id="5835829at2759"/>
<sequence length="287" mass="31218">MRAVGMGEENLALPHVLLVSSPSQGHVNPLLRLARRLAAKGLLVTFSSTDIVGRRIASAAKISAGPGDAVPVGRGHLRFEFYPDGWDTDDPRHSVLDALLPHLHDVGVPALADLIRRFADSDRPVSCVVNNPFIPWALDVATNMGIPCAVLWVQSCAVFSTYYHFYHSLAEFPSDAHPDVSVTFPGIPTLRPEDLPSFLLPSNPYKSLSDAILQQFQNLSKATWVLGNTFVELESDAVKAISELSPLIPLGPLVEAEEGEESQKAIKGDFFKAADCMEWLDAQDPCP</sequence>
<accession>A0A8K0HVA6</accession>
<dbReference type="AlphaFoldDB" id="A0A8K0HVA6"/>
<dbReference type="GO" id="GO:0080044">
    <property type="term" value="F:quercetin 7-O-glucosyltransferase activity"/>
    <property type="evidence" value="ECO:0007669"/>
    <property type="project" value="TreeGrafter"/>
</dbReference>
<comment type="caution">
    <text evidence="5">The sequence shown here is derived from an EMBL/GenBank/DDBJ whole genome shotgun (WGS) entry which is preliminary data.</text>
</comment>
<dbReference type="Gene3D" id="3.40.50.2000">
    <property type="entry name" value="Glycogen Phosphorylase B"/>
    <property type="match status" value="1"/>
</dbReference>
<dbReference type="EMBL" id="CM017872">
    <property type="protein sequence ID" value="KAG1327162.1"/>
    <property type="molecule type" value="Genomic_DNA"/>
</dbReference>
<dbReference type="PANTHER" id="PTHR11926:SF986">
    <property type="entry name" value="UDP-GLYCOSYLTRANSFERASE 84A1"/>
    <property type="match status" value="1"/>
</dbReference>
<proteinExistence type="inferred from homology"/>
<keyword evidence="6" id="KW-1185">Reference proteome</keyword>
<reference evidence="5" key="1">
    <citation type="journal article" date="2017" name="Gigascience">
        <title>The genome draft of coconut (Cocos nucifera).</title>
        <authorList>
            <person name="Xiao Y."/>
            <person name="Xu P."/>
            <person name="Fan H."/>
            <person name="Baudouin L."/>
            <person name="Xia W."/>
            <person name="Bocs S."/>
            <person name="Xu J."/>
            <person name="Li Q."/>
            <person name="Guo A."/>
            <person name="Zhou L."/>
            <person name="Li J."/>
            <person name="Wu Y."/>
            <person name="Ma Z."/>
            <person name="Armero A."/>
            <person name="Issali A.E."/>
            <person name="Liu N."/>
            <person name="Peng M."/>
            <person name="Yang Y."/>
        </authorList>
    </citation>
    <scope>NUCLEOTIDE SEQUENCE</scope>
    <source>
        <tissue evidence="5">Spear leaf of Hainan Tall coconut</tissue>
    </source>
</reference>
<name>A0A8K0HVA6_COCNU</name>
<gene>
    <name evidence="4" type="ORF">COCNU_01G010960</name>
    <name evidence="5" type="ORF">COCNU_01G010980</name>
</gene>
<keyword evidence="3" id="KW-0808">Transferase</keyword>